<keyword evidence="10" id="KW-0408">Iron</keyword>
<keyword evidence="3" id="KW-0813">Transport</keyword>
<sequence length="105" mass="11855">MLWTVGAMTFAPFIANTCGWLVTELGRYPWTVYGMFKMEDSVSPNVTPASLLFSNIVYFLLFGGLAVVMFYLVVRELRKGPDQQEEQEKEEEPATDPFDGGAFNE</sequence>
<evidence type="ECO:0000256" key="7">
    <source>
        <dbReference type="ARBA" id="ARBA00022723"/>
    </source>
</evidence>
<evidence type="ECO:0008006" key="16">
    <source>
        <dbReference type="Google" id="ProtNLM"/>
    </source>
</evidence>
<evidence type="ECO:0000313" key="15">
    <source>
        <dbReference type="Proteomes" id="UP001157039"/>
    </source>
</evidence>
<comment type="caution">
    <text evidence="14">The sequence shown here is derived from an EMBL/GenBank/DDBJ whole genome shotgun (WGS) entry which is preliminary data.</text>
</comment>
<evidence type="ECO:0000256" key="5">
    <source>
        <dbReference type="ARBA" id="ARBA00022617"/>
    </source>
</evidence>
<evidence type="ECO:0000256" key="4">
    <source>
        <dbReference type="ARBA" id="ARBA00022475"/>
    </source>
</evidence>
<organism evidence="14 15">
    <name type="scientific">Tetragenococcus osmophilus</name>
    <dbReference type="NCBI Taxonomy" id="526944"/>
    <lineage>
        <taxon>Bacteria</taxon>
        <taxon>Bacillati</taxon>
        <taxon>Bacillota</taxon>
        <taxon>Bacilli</taxon>
        <taxon>Lactobacillales</taxon>
        <taxon>Enterococcaceae</taxon>
        <taxon>Tetragenococcus</taxon>
    </lineage>
</organism>
<dbReference type="GO" id="GO:0009055">
    <property type="term" value="F:electron transfer activity"/>
    <property type="evidence" value="ECO:0007669"/>
    <property type="project" value="InterPro"/>
</dbReference>
<dbReference type="PANTHER" id="PTHR30365">
    <property type="entry name" value="CYTOCHROME D UBIQUINOL OXIDASE"/>
    <property type="match status" value="1"/>
</dbReference>
<evidence type="ECO:0000256" key="9">
    <source>
        <dbReference type="ARBA" id="ARBA00022989"/>
    </source>
</evidence>
<evidence type="ECO:0000256" key="2">
    <source>
        <dbReference type="ARBA" id="ARBA00009819"/>
    </source>
</evidence>
<dbReference type="GO" id="GO:0020037">
    <property type="term" value="F:heme binding"/>
    <property type="evidence" value="ECO:0007669"/>
    <property type="project" value="TreeGrafter"/>
</dbReference>
<comment type="subcellular location">
    <subcellularLocation>
        <location evidence="1">Cell membrane</location>
        <topology evidence="1">Multi-pass membrane protein</topology>
    </subcellularLocation>
</comment>
<reference evidence="14 15" key="1">
    <citation type="journal article" date="2014" name="Int. J. Syst. Evol. Microbiol.">
        <title>Complete genome sequence of Corynebacterium casei LMG S-19264T (=DSM 44701T), isolated from a smear-ripened cheese.</title>
        <authorList>
            <consortium name="US DOE Joint Genome Institute (JGI-PGF)"/>
            <person name="Walter F."/>
            <person name="Albersmeier A."/>
            <person name="Kalinowski J."/>
            <person name="Ruckert C."/>
        </authorList>
    </citation>
    <scope>NUCLEOTIDE SEQUENCE [LARGE SCALE GENOMIC DNA]</scope>
    <source>
        <strain evidence="14 15">NBRC 114545</strain>
    </source>
</reference>
<dbReference type="GO" id="GO:0005886">
    <property type="term" value="C:plasma membrane"/>
    <property type="evidence" value="ECO:0007669"/>
    <property type="project" value="UniProtKB-SubCell"/>
</dbReference>
<dbReference type="GO" id="GO:0070069">
    <property type="term" value="C:cytochrome complex"/>
    <property type="evidence" value="ECO:0007669"/>
    <property type="project" value="InterPro"/>
</dbReference>
<evidence type="ECO:0000313" key="14">
    <source>
        <dbReference type="EMBL" id="GMA72629.1"/>
    </source>
</evidence>
<dbReference type="PANTHER" id="PTHR30365:SF15">
    <property type="entry name" value="CYTOCHROME BD UBIQUINOL OXIDASE SUBUNIT 1"/>
    <property type="match status" value="1"/>
</dbReference>
<dbReference type="Proteomes" id="UP001157039">
    <property type="component" value="Unassembled WGS sequence"/>
</dbReference>
<dbReference type="GO" id="GO:0019646">
    <property type="term" value="P:aerobic electron transport chain"/>
    <property type="evidence" value="ECO:0007669"/>
    <property type="project" value="InterPro"/>
</dbReference>
<evidence type="ECO:0000256" key="11">
    <source>
        <dbReference type="ARBA" id="ARBA00023136"/>
    </source>
</evidence>
<feature type="transmembrane region" description="Helical" evidence="13">
    <location>
        <begin position="56"/>
        <end position="74"/>
    </location>
</feature>
<keyword evidence="7" id="KW-0479">Metal-binding</keyword>
<accession>A0AA37XM81</accession>
<dbReference type="GO" id="GO:0046872">
    <property type="term" value="F:metal ion binding"/>
    <property type="evidence" value="ECO:0007669"/>
    <property type="project" value="UniProtKB-KW"/>
</dbReference>
<evidence type="ECO:0000256" key="6">
    <source>
        <dbReference type="ARBA" id="ARBA00022692"/>
    </source>
</evidence>
<keyword evidence="4" id="KW-1003">Cell membrane</keyword>
<dbReference type="Pfam" id="PF01654">
    <property type="entry name" value="Cyt_bd_oxida_I"/>
    <property type="match status" value="1"/>
</dbReference>
<evidence type="ECO:0000256" key="10">
    <source>
        <dbReference type="ARBA" id="ARBA00023004"/>
    </source>
</evidence>
<comment type="similarity">
    <text evidence="2">Belongs to the cytochrome ubiquinol oxidase subunit 1 family.</text>
</comment>
<evidence type="ECO:0000256" key="12">
    <source>
        <dbReference type="SAM" id="MobiDB-lite"/>
    </source>
</evidence>
<gene>
    <name evidence="14" type="ORF">GCM10025885_16780</name>
</gene>
<dbReference type="InterPro" id="IPR002585">
    <property type="entry name" value="Cyt-d_ubiquinol_oxidase_su_1"/>
</dbReference>
<evidence type="ECO:0000256" key="3">
    <source>
        <dbReference type="ARBA" id="ARBA00022448"/>
    </source>
</evidence>
<evidence type="ECO:0000256" key="1">
    <source>
        <dbReference type="ARBA" id="ARBA00004651"/>
    </source>
</evidence>
<feature type="region of interest" description="Disordered" evidence="12">
    <location>
        <begin position="81"/>
        <end position="105"/>
    </location>
</feature>
<evidence type="ECO:0000256" key="8">
    <source>
        <dbReference type="ARBA" id="ARBA00022982"/>
    </source>
</evidence>
<name>A0AA37XM81_9ENTE</name>
<keyword evidence="8" id="KW-0249">Electron transport</keyword>
<proteinExistence type="inferred from homology"/>
<keyword evidence="6 13" id="KW-0812">Transmembrane</keyword>
<dbReference type="GO" id="GO:0016682">
    <property type="term" value="F:oxidoreductase activity, acting on diphenols and related substances as donors, oxygen as acceptor"/>
    <property type="evidence" value="ECO:0007669"/>
    <property type="project" value="TreeGrafter"/>
</dbReference>
<protein>
    <recommendedName>
        <fullName evidence="16">Cytochrome ubiquinol oxidase subunit I</fullName>
    </recommendedName>
</protein>
<keyword evidence="11 13" id="KW-0472">Membrane</keyword>
<evidence type="ECO:0000256" key="13">
    <source>
        <dbReference type="SAM" id="Phobius"/>
    </source>
</evidence>
<keyword evidence="5" id="KW-0349">Heme</keyword>
<dbReference type="AlphaFoldDB" id="A0AA37XM81"/>
<dbReference type="EMBL" id="BSUW01000001">
    <property type="protein sequence ID" value="GMA72629.1"/>
    <property type="molecule type" value="Genomic_DNA"/>
</dbReference>
<feature type="compositionally biased region" description="Acidic residues" evidence="12">
    <location>
        <begin position="83"/>
        <end position="94"/>
    </location>
</feature>
<keyword evidence="9 13" id="KW-1133">Transmembrane helix</keyword>